<dbReference type="AlphaFoldDB" id="A0A382G864"/>
<protein>
    <recommendedName>
        <fullName evidence="1">Glycosyltransferase 2-like domain-containing protein</fullName>
    </recommendedName>
</protein>
<feature type="domain" description="Glycosyltransferase 2-like" evidence="1">
    <location>
        <begin position="8"/>
        <end position="103"/>
    </location>
</feature>
<feature type="non-terminal residue" evidence="2">
    <location>
        <position position="126"/>
    </location>
</feature>
<dbReference type="SUPFAM" id="SSF53448">
    <property type="entry name" value="Nucleotide-diphospho-sugar transferases"/>
    <property type="match status" value="1"/>
</dbReference>
<dbReference type="InterPro" id="IPR001173">
    <property type="entry name" value="Glyco_trans_2-like"/>
</dbReference>
<dbReference type="Pfam" id="PF00535">
    <property type="entry name" value="Glycos_transf_2"/>
    <property type="match status" value="1"/>
</dbReference>
<dbReference type="EMBL" id="UINC01053817">
    <property type="protein sequence ID" value="SVB70804.1"/>
    <property type="molecule type" value="Genomic_DNA"/>
</dbReference>
<dbReference type="InterPro" id="IPR029044">
    <property type="entry name" value="Nucleotide-diphossugar_trans"/>
</dbReference>
<evidence type="ECO:0000313" key="2">
    <source>
        <dbReference type="EMBL" id="SVB70804.1"/>
    </source>
</evidence>
<evidence type="ECO:0000259" key="1">
    <source>
        <dbReference type="Pfam" id="PF00535"/>
    </source>
</evidence>
<reference evidence="2" key="1">
    <citation type="submission" date="2018-05" db="EMBL/GenBank/DDBJ databases">
        <authorList>
            <person name="Lanie J.A."/>
            <person name="Ng W.-L."/>
            <person name="Kazmierczak K.M."/>
            <person name="Andrzejewski T.M."/>
            <person name="Davidsen T.M."/>
            <person name="Wayne K.J."/>
            <person name="Tettelin H."/>
            <person name="Glass J.I."/>
            <person name="Rusch D."/>
            <person name="Podicherti R."/>
            <person name="Tsui H.-C.T."/>
            <person name="Winkler M.E."/>
        </authorList>
    </citation>
    <scope>NUCLEOTIDE SEQUENCE</scope>
</reference>
<proteinExistence type="predicted"/>
<gene>
    <name evidence="2" type="ORF">METZ01_LOCUS223658</name>
</gene>
<organism evidence="2">
    <name type="scientific">marine metagenome</name>
    <dbReference type="NCBI Taxonomy" id="408172"/>
    <lineage>
        <taxon>unclassified sequences</taxon>
        <taxon>metagenomes</taxon>
        <taxon>ecological metagenomes</taxon>
    </lineage>
</organism>
<sequence>MGLDAAVSVLIINDASTESKPEINFNLNNLKSVQVINMKENRGHARCNAAGLKYISEKENVDYVIPMDGDGEDRPEELRLLFDKSKENPDKVVTLDRVKRTEGFLFQLCYLIHKYLTFILTGQYIK</sequence>
<dbReference type="Gene3D" id="3.90.550.10">
    <property type="entry name" value="Spore Coat Polysaccharide Biosynthesis Protein SpsA, Chain A"/>
    <property type="match status" value="1"/>
</dbReference>
<name>A0A382G864_9ZZZZ</name>
<accession>A0A382G864</accession>